<organism evidence="1 2">
    <name type="scientific">Actinomadura viridis</name>
    <dbReference type="NCBI Taxonomy" id="58110"/>
    <lineage>
        <taxon>Bacteria</taxon>
        <taxon>Bacillati</taxon>
        <taxon>Actinomycetota</taxon>
        <taxon>Actinomycetes</taxon>
        <taxon>Streptosporangiales</taxon>
        <taxon>Thermomonosporaceae</taxon>
        <taxon>Actinomadura</taxon>
    </lineage>
</organism>
<evidence type="ECO:0000313" key="2">
    <source>
        <dbReference type="Proteomes" id="UP000614047"/>
    </source>
</evidence>
<evidence type="ECO:0000313" key="1">
    <source>
        <dbReference type="EMBL" id="MBG6089920.1"/>
    </source>
</evidence>
<accession>A0A931DH12</accession>
<dbReference type="Proteomes" id="UP000614047">
    <property type="component" value="Unassembled WGS sequence"/>
</dbReference>
<sequence>MHGWNERLAAGAAHEERVAQALIDRGWEVAPWGQGVLPPGIQEALSRSASKWRHFPDLVAAREGEIITVDAKDRMWSTQSGRYAVSRDCVSFGLQFIAAFGVPVFYVFGNLRVLSPVEVQAYGSLGPRIRGGAYFLVPERLGHHFDDVFGVVYHHNEAA</sequence>
<gene>
    <name evidence="1" type="ORF">IW256_004033</name>
</gene>
<name>A0A931DH12_9ACTN</name>
<reference evidence="1" key="1">
    <citation type="submission" date="2020-11" db="EMBL/GenBank/DDBJ databases">
        <title>Sequencing the genomes of 1000 actinobacteria strains.</title>
        <authorList>
            <person name="Klenk H.-P."/>
        </authorList>
    </citation>
    <scope>NUCLEOTIDE SEQUENCE</scope>
    <source>
        <strain evidence="1">DSM 43175</strain>
    </source>
</reference>
<dbReference type="EMBL" id="JADOUA010000001">
    <property type="protein sequence ID" value="MBG6089920.1"/>
    <property type="molecule type" value="Genomic_DNA"/>
</dbReference>
<comment type="caution">
    <text evidence="1">The sequence shown here is derived from an EMBL/GenBank/DDBJ whole genome shotgun (WGS) entry which is preliminary data.</text>
</comment>
<dbReference type="AlphaFoldDB" id="A0A931DH12"/>
<protein>
    <submittedName>
        <fullName evidence="1">Holliday junction resolvase</fullName>
    </submittedName>
</protein>
<keyword evidence="2" id="KW-1185">Reference proteome</keyword>
<dbReference type="RefSeq" id="WP_197012459.1">
    <property type="nucleotide sequence ID" value="NZ_BAABES010000010.1"/>
</dbReference>
<proteinExistence type="predicted"/>